<dbReference type="Proteomes" id="UP000230002">
    <property type="component" value="Unassembled WGS sequence"/>
</dbReference>
<name>A0A2G8RY22_9APHY</name>
<evidence type="ECO:0000313" key="2">
    <source>
        <dbReference type="Proteomes" id="UP000230002"/>
    </source>
</evidence>
<organism evidence="1 2">
    <name type="scientific">Ganoderma sinense ZZ0214-1</name>
    <dbReference type="NCBI Taxonomy" id="1077348"/>
    <lineage>
        <taxon>Eukaryota</taxon>
        <taxon>Fungi</taxon>
        <taxon>Dikarya</taxon>
        <taxon>Basidiomycota</taxon>
        <taxon>Agaricomycotina</taxon>
        <taxon>Agaricomycetes</taxon>
        <taxon>Polyporales</taxon>
        <taxon>Polyporaceae</taxon>
        <taxon>Ganoderma</taxon>
    </lineage>
</organism>
<proteinExistence type="predicted"/>
<gene>
    <name evidence="1" type="ORF">GSI_11973</name>
</gene>
<dbReference type="AlphaFoldDB" id="A0A2G8RY22"/>
<keyword evidence="2" id="KW-1185">Reference proteome</keyword>
<dbReference type="EMBL" id="AYKW01000045">
    <property type="protein sequence ID" value="PIL26218.1"/>
    <property type="molecule type" value="Genomic_DNA"/>
</dbReference>
<accession>A0A2G8RY22</accession>
<protein>
    <submittedName>
        <fullName evidence="1">Uncharacterized protein</fullName>
    </submittedName>
</protein>
<sequence length="70" mass="7416">MSSEVAFSSSASPPLQSSSSTLISCGLAEVMGKSSEIYYALPSCVTRTALVVFRFRYRSVPGFDSGDPSL</sequence>
<evidence type="ECO:0000313" key="1">
    <source>
        <dbReference type="EMBL" id="PIL26218.1"/>
    </source>
</evidence>
<reference evidence="1 2" key="1">
    <citation type="journal article" date="2015" name="Sci. Rep.">
        <title>Chromosome-level genome map provides insights into diverse defense mechanisms in the medicinal fungus Ganoderma sinense.</title>
        <authorList>
            <person name="Zhu Y."/>
            <person name="Xu J."/>
            <person name="Sun C."/>
            <person name="Zhou S."/>
            <person name="Xu H."/>
            <person name="Nelson D.R."/>
            <person name="Qian J."/>
            <person name="Song J."/>
            <person name="Luo H."/>
            <person name="Xiang L."/>
            <person name="Li Y."/>
            <person name="Xu Z."/>
            <person name="Ji A."/>
            <person name="Wang L."/>
            <person name="Lu S."/>
            <person name="Hayward A."/>
            <person name="Sun W."/>
            <person name="Li X."/>
            <person name="Schwartz D.C."/>
            <person name="Wang Y."/>
            <person name="Chen S."/>
        </authorList>
    </citation>
    <scope>NUCLEOTIDE SEQUENCE [LARGE SCALE GENOMIC DNA]</scope>
    <source>
        <strain evidence="1 2">ZZ0214-1</strain>
    </source>
</reference>
<comment type="caution">
    <text evidence="1">The sequence shown here is derived from an EMBL/GenBank/DDBJ whole genome shotgun (WGS) entry which is preliminary data.</text>
</comment>